<gene>
    <name evidence="1" type="ORF">H4R21_004467</name>
</gene>
<protein>
    <submittedName>
        <fullName evidence="1">Uncharacterized protein</fullName>
    </submittedName>
</protein>
<feature type="non-terminal residue" evidence="1">
    <location>
        <position position="1"/>
    </location>
</feature>
<sequence>GIPKLVGLVGSFYNGGSSSLDYCANNNTIVYYTRIYHYMSFLQDTTGLTTNVFTGNDPLPPANGDAGATKTGGLSKGAIVGISVAGALALILLCALVYVIYYALEKRRDAKHEQRIYELGLQQLADELGGSYEPKMSSAMSAFHSSGITPIEEPDLISRASMVYRYIRTSAYSEMAEQPFSEHIPQITEVGTELTLDALSKTYRHTDGSPKVMDFLRPERDGKISNYYCHLLDYTLADSEDSADLISL</sequence>
<evidence type="ECO:0000313" key="2">
    <source>
        <dbReference type="Proteomes" id="UP001140087"/>
    </source>
</evidence>
<keyword evidence="2" id="KW-1185">Reference proteome</keyword>
<proteinExistence type="predicted"/>
<reference evidence="1" key="1">
    <citation type="submission" date="2022-07" db="EMBL/GenBank/DDBJ databases">
        <title>Phylogenomic reconstructions and comparative analyses of Kickxellomycotina fungi.</title>
        <authorList>
            <person name="Reynolds N.K."/>
            <person name="Stajich J.E."/>
            <person name="Barry K."/>
            <person name="Grigoriev I.V."/>
            <person name="Crous P."/>
            <person name="Smith M.E."/>
        </authorList>
    </citation>
    <scope>NUCLEOTIDE SEQUENCE</scope>
    <source>
        <strain evidence="1">BCRC 34780</strain>
    </source>
</reference>
<accession>A0ACC1KXS6</accession>
<organism evidence="1 2">
    <name type="scientific">Coemansia helicoidea</name>
    <dbReference type="NCBI Taxonomy" id="1286919"/>
    <lineage>
        <taxon>Eukaryota</taxon>
        <taxon>Fungi</taxon>
        <taxon>Fungi incertae sedis</taxon>
        <taxon>Zoopagomycota</taxon>
        <taxon>Kickxellomycotina</taxon>
        <taxon>Kickxellomycetes</taxon>
        <taxon>Kickxellales</taxon>
        <taxon>Kickxellaceae</taxon>
        <taxon>Coemansia</taxon>
    </lineage>
</organism>
<name>A0ACC1KXS6_9FUNG</name>
<evidence type="ECO:0000313" key="1">
    <source>
        <dbReference type="EMBL" id="KAJ2797055.1"/>
    </source>
</evidence>
<dbReference type="Proteomes" id="UP001140087">
    <property type="component" value="Unassembled WGS sequence"/>
</dbReference>
<comment type="caution">
    <text evidence="1">The sequence shown here is derived from an EMBL/GenBank/DDBJ whole genome shotgun (WGS) entry which is preliminary data.</text>
</comment>
<dbReference type="EMBL" id="JANBUN010001697">
    <property type="protein sequence ID" value="KAJ2797055.1"/>
    <property type="molecule type" value="Genomic_DNA"/>
</dbReference>